<dbReference type="InterPro" id="IPR017996">
    <property type="entry name" value="MRJP/yellow-related"/>
</dbReference>
<keyword evidence="7" id="KW-1185">Reference proteome</keyword>
<comment type="caution">
    <text evidence="6">The sequence shown here is derived from an EMBL/GenBank/DDBJ whole genome shotgun (WGS) entry which is preliminary data.</text>
</comment>
<name>A0A834I9J2_RHYFE</name>
<dbReference type="Proteomes" id="UP000625711">
    <property type="component" value="Unassembled WGS sequence"/>
</dbReference>
<reference evidence="6" key="1">
    <citation type="submission" date="2020-08" db="EMBL/GenBank/DDBJ databases">
        <title>Genome sequencing and assembly of the red palm weevil Rhynchophorus ferrugineus.</title>
        <authorList>
            <person name="Dias G.B."/>
            <person name="Bergman C.M."/>
            <person name="Manee M."/>
        </authorList>
    </citation>
    <scope>NUCLEOTIDE SEQUENCE</scope>
    <source>
        <strain evidence="6">AA-2017</strain>
        <tissue evidence="6">Whole larva</tissue>
    </source>
</reference>
<evidence type="ECO:0000313" key="6">
    <source>
        <dbReference type="EMBL" id="KAF7274987.1"/>
    </source>
</evidence>
<dbReference type="GO" id="GO:0005576">
    <property type="term" value="C:extracellular region"/>
    <property type="evidence" value="ECO:0007669"/>
    <property type="project" value="UniProtKB-SubCell"/>
</dbReference>
<dbReference type="PANTHER" id="PTHR10009:SF19">
    <property type="entry name" value="RE55542P"/>
    <property type="match status" value="1"/>
</dbReference>
<dbReference type="EMBL" id="JAACXV010011658">
    <property type="protein sequence ID" value="KAF7274987.1"/>
    <property type="molecule type" value="Genomic_DNA"/>
</dbReference>
<evidence type="ECO:0000256" key="4">
    <source>
        <dbReference type="ARBA" id="ARBA00022729"/>
    </source>
</evidence>
<dbReference type="InterPro" id="IPR011042">
    <property type="entry name" value="6-blade_b-propeller_TolB-like"/>
</dbReference>
<keyword evidence="4 5" id="KW-0732">Signal</keyword>
<accession>A0A834I9J2</accession>
<dbReference type="AlphaFoldDB" id="A0A834I9J2"/>
<dbReference type="Gene3D" id="2.120.10.30">
    <property type="entry name" value="TolB, C-terminal domain"/>
    <property type="match status" value="1"/>
</dbReference>
<dbReference type="OrthoDB" id="7776143at2759"/>
<evidence type="ECO:0000256" key="3">
    <source>
        <dbReference type="ARBA" id="ARBA00022525"/>
    </source>
</evidence>
<proteinExistence type="inferred from homology"/>
<comment type="subcellular location">
    <subcellularLocation>
        <location evidence="1">Secreted</location>
    </subcellularLocation>
</comment>
<feature type="chain" id="PRO_5032507941" evidence="5">
    <location>
        <begin position="29"/>
        <end position="409"/>
    </location>
</feature>
<evidence type="ECO:0000256" key="2">
    <source>
        <dbReference type="ARBA" id="ARBA00009127"/>
    </source>
</evidence>
<dbReference type="Pfam" id="PF03022">
    <property type="entry name" value="MRJP"/>
    <property type="match status" value="1"/>
</dbReference>
<keyword evidence="3" id="KW-0964">Secreted</keyword>
<dbReference type="SUPFAM" id="SSF75011">
    <property type="entry name" value="3-carboxy-cis,cis-mucoante lactonizing enzyme"/>
    <property type="match status" value="1"/>
</dbReference>
<protein>
    <submittedName>
        <fullName evidence="6">Uncharacterized protein</fullName>
    </submittedName>
</protein>
<evidence type="ECO:0000256" key="1">
    <source>
        <dbReference type="ARBA" id="ARBA00004613"/>
    </source>
</evidence>
<dbReference type="FunFam" id="2.120.10.30:FF:000045">
    <property type="entry name" value="Blast:Protein yellow"/>
    <property type="match status" value="1"/>
</dbReference>
<dbReference type="PANTHER" id="PTHR10009">
    <property type="entry name" value="PROTEIN YELLOW-RELATED"/>
    <property type="match status" value="1"/>
</dbReference>
<evidence type="ECO:0000256" key="5">
    <source>
        <dbReference type="SAM" id="SignalP"/>
    </source>
</evidence>
<gene>
    <name evidence="6" type="ORF">GWI33_012296</name>
</gene>
<organism evidence="6 7">
    <name type="scientific">Rhynchophorus ferrugineus</name>
    <name type="common">Red palm weevil</name>
    <name type="synonym">Curculio ferrugineus</name>
    <dbReference type="NCBI Taxonomy" id="354439"/>
    <lineage>
        <taxon>Eukaryota</taxon>
        <taxon>Metazoa</taxon>
        <taxon>Ecdysozoa</taxon>
        <taxon>Arthropoda</taxon>
        <taxon>Hexapoda</taxon>
        <taxon>Insecta</taxon>
        <taxon>Pterygota</taxon>
        <taxon>Neoptera</taxon>
        <taxon>Endopterygota</taxon>
        <taxon>Coleoptera</taxon>
        <taxon>Polyphaga</taxon>
        <taxon>Cucujiformia</taxon>
        <taxon>Curculionidae</taxon>
        <taxon>Dryophthorinae</taxon>
        <taxon>Rhynchophorus</taxon>
    </lineage>
</organism>
<feature type="signal peptide" evidence="5">
    <location>
        <begin position="1"/>
        <end position="28"/>
    </location>
</feature>
<comment type="similarity">
    <text evidence="2">Belongs to the major royal jelly protein family.</text>
</comment>
<sequence length="409" mass="45740">MTLYGLRTMRTLVASLFLLALSSWSVSGLQLDVINQWNFLQFTPPRGFSSQGFRPENTIFTGLELTDDRIFIAMPRLRAGIPATLATIPRNTPAGSSPQPQPYPDWSYHGAGLGLDNETTCAGLVSVYRMRVDSCNRLWVLDAGIMTSIDDFQRICNPKLMVFDLKTNQVVRRIDFPRQVLRPSSLLANLIIDESVQGTCDSAFVYVADTVTAGILVFDGLRGTMWRVSHPSMFPDPNFATYTITDESFTLPDGVVGLAHSPKLATLFFQPLATDRIFSIPTATLTKGPPAEFEDIPVVLAGKKSSQGLGLALNPNDDTLYFSPLTETSVASWNPLTNRQELLAYNPELLQFASELRFTNNELWLLTTRFQKFFKRTVSPNEVNLRIIRIRFNSTPAFNSISNNLYFKK</sequence>
<evidence type="ECO:0000313" key="7">
    <source>
        <dbReference type="Proteomes" id="UP000625711"/>
    </source>
</evidence>